<feature type="transmembrane region" description="Helical" evidence="2">
    <location>
        <begin position="107"/>
        <end position="124"/>
    </location>
</feature>
<evidence type="ECO:0000256" key="1">
    <source>
        <dbReference type="SAM" id="Coils"/>
    </source>
</evidence>
<accession>A0A1F4T5N7</accession>
<protein>
    <recommendedName>
        <fullName evidence="5">Metal-dependent hydrolase</fullName>
    </recommendedName>
</protein>
<dbReference type="PANTHER" id="PTHR35531">
    <property type="entry name" value="INNER MEMBRANE PROTEIN YBCI-RELATED"/>
    <property type="match status" value="1"/>
</dbReference>
<gene>
    <name evidence="3" type="ORF">A3K49_03480</name>
</gene>
<sequence>MLAPTHGIFGIFLTLIVLAIFGVQWSLHWTIILFAVIGSIMPDIDHPNSTIGRIFYFISGPLERRYGHRTVTHSLIGWIISTLIFSFIVIIISFVIGYLSFDISALAVRWIASFSISYLSHLILDMFNLRGSQMFWPDPGRDVIPKNPKFRLESGAKAEVLVFFILVILMVLAFPLSKFGLASSLRWLLATPGSAIQEFKTLKTHAYLDFKGVVNETKEPIAGRGEVLDVNNQRLVILFEGNIYTLSDELAADIFASHVRVKKSDRPIKIERREFRDKSREALLAGIPSGGLVSGVVHLPEEMSLKIPVSEGTYKAMEQKGNDLVLTYVSRRQIEKLALTQEYEMKNRRNLAELSRLNAQARKIRGEIAALDDNGLTALGKEVLVDREEEEKQGTRLAELTSQLEELNVRIDELKLKLAAGRPLFSGEVYIRQ</sequence>
<feature type="transmembrane region" description="Helical" evidence="2">
    <location>
        <begin position="6"/>
        <end position="37"/>
    </location>
</feature>
<proteinExistence type="predicted"/>
<name>A0A1F4T5N7_UNCSA</name>
<dbReference type="Proteomes" id="UP000178602">
    <property type="component" value="Unassembled WGS sequence"/>
</dbReference>
<feature type="transmembrane region" description="Helical" evidence="2">
    <location>
        <begin position="75"/>
        <end position="101"/>
    </location>
</feature>
<dbReference type="PANTHER" id="PTHR35531:SF1">
    <property type="entry name" value="INNER MEMBRANE PROTEIN YBCI-RELATED"/>
    <property type="match status" value="1"/>
</dbReference>
<evidence type="ECO:0000313" key="3">
    <source>
        <dbReference type="EMBL" id="OGC28044.1"/>
    </source>
</evidence>
<feature type="coiled-coil region" evidence="1">
    <location>
        <begin position="354"/>
        <end position="417"/>
    </location>
</feature>
<dbReference type="InterPro" id="IPR007404">
    <property type="entry name" value="YdjM-like"/>
</dbReference>
<keyword evidence="2" id="KW-0812">Transmembrane</keyword>
<dbReference type="EMBL" id="MEUG01000001">
    <property type="protein sequence ID" value="OGC28044.1"/>
    <property type="molecule type" value="Genomic_DNA"/>
</dbReference>
<keyword evidence="1" id="KW-0175">Coiled coil</keyword>
<dbReference type="Pfam" id="PF04307">
    <property type="entry name" value="YdjM"/>
    <property type="match status" value="1"/>
</dbReference>
<keyword evidence="2" id="KW-0472">Membrane</keyword>
<comment type="caution">
    <text evidence="3">The sequence shown here is derived from an EMBL/GenBank/DDBJ whole genome shotgun (WGS) entry which is preliminary data.</text>
</comment>
<feature type="transmembrane region" description="Helical" evidence="2">
    <location>
        <begin position="158"/>
        <end position="176"/>
    </location>
</feature>
<evidence type="ECO:0000256" key="2">
    <source>
        <dbReference type="SAM" id="Phobius"/>
    </source>
</evidence>
<dbReference type="AlphaFoldDB" id="A0A1F4T5N7"/>
<reference evidence="3 4" key="1">
    <citation type="journal article" date="2016" name="Nat. Commun.">
        <title>Thousands of microbial genomes shed light on interconnected biogeochemical processes in an aquifer system.</title>
        <authorList>
            <person name="Anantharaman K."/>
            <person name="Brown C.T."/>
            <person name="Hug L.A."/>
            <person name="Sharon I."/>
            <person name="Castelle C.J."/>
            <person name="Probst A.J."/>
            <person name="Thomas B.C."/>
            <person name="Singh A."/>
            <person name="Wilkins M.J."/>
            <person name="Karaoz U."/>
            <person name="Brodie E.L."/>
            <person name="Williams K.H."/>
            <person name="Hubbard S.S."/>
            <person name="Banfield J.F."/>
        </authorList>
    </citation>
    <scope>NUCLEOTIDE SEQUENCE [LARGE SCALE GENOMIC DNA]</scope>
</reference>
<keyword evidence="2" id="KW-1133">Transmembrane helix</keyword>
<evidence type="ECO:0000313" key="4">
    <source>
        <dbReference type="Proteomes" id="UP000178602"/>
    </source>
</evidence>
<organism evidence="3 4">
    <name type="scientific">candidate division WOR-1 bacterium RIFOXYC12_FULL_54_18</name>
    <dbReference type="NCBI Taxonomy" id="1802584"/>
    <lineage>
        <taxon>Bacteria</taxon>
        <taxon>Bacillati</taxon>
        <taxon>Saganbacteria</taxon>
    </lineage>
</organism>
<evidence type="ECO:0008006" key="5">
    <source>
        <dbReference type="Google" id="ProtNLM"/>
    </source>
</evidence>